<comment type="caution">
    <text evidence="2">The sequence shown here is derived from an EMBL/GenBank/DDBJ whole genome shotgun (WGS) entry which is preliminary data.</text>
</comment>
<dbReference type="PROSITE" id="PS52050">
    <property type="entry name" value="WYL"/>
    <property type="match status" value="1"/>
</dbReference>
<dbReference type="InterPro" id="IPR051534">
    <property type="entry name" value="CBASS_pafABC_assoc_protein"/>
</dbReference>
<proteinExistence type="predicted"/>
<sequence>MNMPTKNIFAGIGVRSEFVNLIYTELMKRDFVSYADILALYCGRPKGYYNKIACNSEPGYGELKKAFPEVLKALNNKMPGCIVDNGLSKGRAYRYIGKSDDPLSEERKAVVQKSLEDYVTFCKASVGIMPTSWFSSFFENTQLLLDTNREEESGNGLIRSSLEQNLTNIHLLPAFYKAITDKQVLQFSYQRFGQEPFTITFHPQFLKEYNGRWFVFGEADREPYKAYNVPLDRIVGEVSDVDNVEYISAPKGFYQDFFKDIVGVTHEKGAKVEEVVIRTKTEYQHGLLLTKPLHHSQKESLPYGEHDGQRYGEIKLMIEPNRELRGRILLYGENLEVISPLSLREQIKEILRRQMQQYSENK</sequence>
<gene>
    <name evidence="2" type="ORF">E7101_11270</name>
</gene>
<protein>
    <submittedName>
        <fullName evidence="2">WYL domain-containing protein</fullName>
    </submittedName>
</protein>
<evidence type="ECO:0000313" key="2">
    <source>
        <dbReference type="EMBL" id="MBE6271511.1"/>
    </source>
</evidence>
<dbReference type="Proteomes" id="UP000806522">
    <property type="component" value="Unassembled WGS sequence"/>
</dbReference>
<evidence type="ECO:0000313" key="3">
    <source>
        <dbReference type="Proteomes" id="UP000806522"/>
    </source>
</evidence>
<dbReference type="EMBL" id="SUYC01000013">
    <property type="protein sequence ID" value="MBE6271511.1"/>
    <property type="molecule type" value="Genomic_DNA"/>
</dbReference>
<evidence type="ECO:0000259" key="1">
    <source>
        <dbReference type="Pfam" id="PF13280"/>
    </source>
</evidence>
<dbReference type="Pfam" id="PF13280">
    <property type="entry name" value="WYL"/>
    <property type="match status" value="1"/>
</dbReference>
<dbReference type="InterPro" id="IPR026881">
    <property type="entry name" value="WYL_dom"/>
</dbReference>
<dbReference type="AlphaFoldDB" id="A0A9D5P9V9"/>
<name>A0A9D5P9V9_XYLRU</name>
<dbReference type="PANTHER" id="PTHR34580:SF9">
    <property type="entry name" value="SLL5097 PROTEIN"/>
    <property type="match status" value="1"/>
</dbReference>
<accession>A0A9D5P9V9</accession>
<reference evidence="2" key="1">
    <citation type="submission" date="2019-04" db="EMBL/GenBank/DDBJ databases">
        <title>Evolution of Biomass-Degrading Anaerobic Consortia Revealed by Metagenomics.</title>
        <authorList>
            <person name="Peng X."/>
        </authorList>
    </citation>
    <scope>NUCLEOTIDE SEQUENCE</scope>
    <source>
        <strain evidence="2">SIG140</strain>
    </source>
</reference>
<dbReference type="PANTHER" id="PTHR34580">
    <property type="match status" value="1"/>
</dbReference>
<organism evidence="2 3">
    <name type="scientific">Xylanibacter ruminicola</name>
    <name type="common">Prevotella ruminicola</name>
    <dbReference type="NCBI Taxonomy" id="839"/>
    <lineage>
        <taxon>Bacteria</taxon>
        <taxon>Pseudomonadati</taxon>
        <taxon>Bacteroidota</taxon>
        <taxon>Bacteroidia</taxon>
        <taxon>Bacteroidales</taxon>
        <taxon>Prevotellaceae</taxon>
        <taxon>Xylanibacter</taxon>
    </lineage>
</organism>
<feature type="domain" description="WYL" evidence="1">
    <location>
        <begin position="172"/>
        <end position="229"/>
    </location>
</feature>